<dbReference type="GO" id="GO:0042277">
    <property type="term" value="F:peptide binding"/>
    <property type="evidence" value="ECO:0007669"/>
    <property type="project" value="TreeGrafter"/>
</dbReference>
<evidence type="ECO:0000256" key="21">
    <source>
        <dbReference type="SAM" id="MobiDB-lite"/>
    </source>
</evidence>
<keyword evidence="5" id="KW-1003">Cell membrane</keyword>
<evidence type="ECO:0000256" key="11">
    <source>
        <dbReference type="ARBA" id="ARBA00022968"/>
    </source>
</evidence>
<dbReference type="InterPro" id="IPR001930">
    <property type="entry name" value="Peptidase_M1"/>
</dbReference>
<reference evidence="25" key="1">
    <citation type="submission" date="2025-08" db="UniProtKB">
        <authorList>
            <consortium name="Ensembl"/>
        </authorList>
    </citation>
    <scope>IDENTIFICATION</scope>
</reference>
<dbReference type="InterPro" id="IPR042097">
    <property type="entry name" value="Aminopeptidase_N-like_N_sf"/>
</dbReference>
<dbReference type="InParanoid" id="A0A672SZ36"/>
<evidence type="ECO:0000259" key="22">
    <source>
        <dbReference type="Pfam" id="PF01433"/>
    </source>
</evidence>
<evidence type="ECO:0000256" key="7">
    <source>
        <dbReference type="ARBA" id="ARBA00022692"/>
    </source>
</evidence>
<dbReference type="SUPFAM" id="SSF55486">
    <property type="entry name" value="Metalloproteases ('zincins'), catalytic domain"/>
    <property type="match status" value="1"/>
</dbReference>
<evidence type="ECO:0000313" key="26">
    <source>
        <dbReference type="Proteomes" id="UP000472262"/>
    </source>
</evidence>
<dbReference type="CDD" id="cd09601">
    <property type="entry name" value="M1_APN-Q_like"/>
    <property type="match status" value="1"/>
</dbReference>
<keyword evidence="9 20" id="KW-0378">Hydrolase</keyword>
<evidence type="ECO:0000256" key="8">
    <source>
        <dbReference type="ARBA" id="ARBA00022723"/>
    </source>
</evidence>
<dbReference type="FunFam" id="1.25.50.20:FF:000012">
    <property type="entry name" value="Aminopeptidase N"/>
    <property type="match status" value="1"/>
</dbReference>
<organism evidence="25 26">
    <name type="scientific">Sinocyclocheilus grahami</name>
    <name type="common">Dianchi golden-line fish</name>
    <name type="synonym">Barbus grahami</name>
    <dbReference type="NCBI Taxonomy" id="75366"/>
    <lineage>
        <taxon>Eukaryota</taxon>
        <taxon>Metazoa</taxon>
        <taxon>Chordata</taxon>
        <taxon>Craniata</taxon>
        <taxon>Vertebrata</taxon>
        <taxon>Euteleostomi</taxon>
        <taxon>Actinopterygii</taxon>
        <taxon>Neopterygii</taxon>
        <taxon>Teleostei</taxon>
        <taxon>Ostariophysi</taxon>
        <taxon>Cypriniformes</taxon>
        <taxon>Cyprinidae</taxon>
        <taxon>Cyprininae</taxon>
        <taxon>Sinocyclocheilus</taxon>
    </lineage>
</organism>
<keyword evidence="26" id="KW-1185">Reference proteome</keyword>
<evidence type="ECO:0000256" key="17">
    <source>
        <dbReference type="PIRSR" id="PIRSR634016-1"/>
    </source>
</evidence>
<comment type="similarity">
    <text evidence="2 20">Belongs to the peptidase M1 family.</text>
</comment>
<feature type="site" description="Transition state stabilizer" evidence="19">
    <location>
        <position position="469"/>
    </location>
</feature>
<proteinExistence type="inferred from homology"/>
<dbReference type="EC" id="3.4.11.-" evidence="20"/>
<feature type="region of interest" description="Disordered" evidence="21">
    <location>
        <begin position="44"/>
        <end position="64"/>
    </location>
</feature>
<dbReference type="Gene3D" id="2.60.40.1910">
    <property type="match status" value="1"/>
</dbReference>
<dbReference type="Gene3D" id="1.25.50.20">
    <property type="match status" value="1"/>
</dbReference>
<dbReference type="InterPro" id="IPR050344">
    <property type="entry name" value="Peptidase_M1_aminopeptidases"/>
</dbReference>
<evidence type="ECO:0000256" key="1">
    <source>
        <dbReference type="ARBA" id="ARBA00004401"/>
    </source>
</evidence>
<evidence type="ECO:0000259" key="24">
    <source>
        <dbReference type="Pfam" id="PF17900"/>
    </source>
</evidence>
<keyword evidence="7 20" id="KW-0812">Transmembrane</keyword>
<dbReference type="OMA" id="IQRTWLV"/>
<dbReference type="Pfam" id="PF01433">
    <property type="entry name" value="Peptidase_M1"/>
    <property type="match status" value="1"/>
</dbReference>
<dbReference type="SUPFAM" id="SSF63737">
    <property type="entry name" value="Leukotriene A4 hydrolase N-terminal domain"/>
    <property type="match status" value="1"/>
</dbReference>
<keyword evidence="8 18" id="KW-0479">Metal-binding</keyword>
<dbReference type="Ensembl" id="ENSSGRT00000114346.1">
    <property type="protein sequence ID" value="ENSSGRP00000107621.1"/>
    <property type="gene ID" value="ENSSGRG00000053091.1"/>
</dbReference>
<evidence type="ECO:0000256" key="13">
    <source>
        <dbReference type="ARBA" id="ARBA00023049"/>
    </source>
</evidence>
<keyword evidence="16" id="KW-0325">Glycoprotein</keyword>
<dbReference type="FunFam" id="2.60.40.1730:FF:000001">
    <property type="entry name" value="Leucyl-cystinyl aminopeptidase"/>
    <property type="match status" value="1"/>
</dbReference>
<dbReference type="GO" id="GO:0008270">
    <property type="term" value="F:zinc ion binding"/>
    <property type="evidence" value="ECO:0007669"/>
    <property type="project" value="UniProtKB-UniRule"/>
</dbReference>
<dbReference type="PRINTS" id="PR00756">
    <property type="entry name" value="ALADIPTASE"/>
</dbReference>
<accession>A0A672SZ36</accession>
<keyword evidence="13 20" id="KW-0482">Metalloprotease</keyword>
<dbReference type="GO" id="GO:0006508">
    <property type="term" value="P:proteolysis"/>
    <property type="evidence" value="ECO:0007669"/>
    <property type="project" value="UniProtKB-KW"/>
</dbReference>
<keyword evidence="12 20" id="KW-1133">Transmembrane helix</keyword>
<evidence type="ECO:0000256" key="16">
    <source>
        <dbReference type="ARBA" id="ARBA00023180"/>
    </source>
</evidence>
<dbReference type="InterPro" id="IPR024571">
    <property type="entry name" value="ERAP1-like_C_dom"/>
</dbReference>
<feature type="domain" description="ERAP1-like C-terminal" evidence="23">
    <location>
        <begin position="622"/>
        <end position="947"/>
    </location>
</feature>
<dbReference type="FunFam" id="2.60.40.1910:FF:000005">
    <property type="entry name" value="Aminopeptidase"/>
    <property type="match status" value="1"/>
</dbReference>
<keyword evidence="11" id="KW-0735">Signal-anchor</keyword>
<dbReference type="Proteomes" id="UP000472262">
    <property type="component" value="Unassembled WGS sequence"/>
</dbReference>
<dbReference type="Gene3D" id="1.10.390.10">
    <property type="entry name" value="Neutral Protease Domain 2"/>
    <property type="match status" value="1"/>
</dbReference>
<evidence type="ECO:0000256" key="15">
    <source>
        <dbReference type="ARBA" id="ARBA00023157"/>
    </source>
</evidence>
<comment type="subcellular location">
    <subcellularLocation>
        <location evidence="1">Cell membrane</location>
        <topology evidence="1">Single-pass type II membrane protein</topology>
    </subcellularLocation>
</comment>
<evidence type="ECO:0000256" key="6">
    <source>
        <dbReference type="ARBA" id="ARBA00022670"/>
    </source>
</evidence>
<dbReference type="Pfam" id="PF17900">
    <property type="entry name" value="Peptidase_M1_N"/>
    <property type="match status" value="1"/>
</dbReference>
<evidence type="ECO:0000256" key="5">
    <source>
        <dbReference type="ARBA" id="ARBA00022475"/>
    </source>
</evidence>
<evidence type="ECO:0000256" key="18">
    <source>
        <dbReference type="PIRSR" id="PIRSR634016-3"/>
    </source>
</evidence>
<evidence type="ECO:0000256" key="4">
    <source>
        <dbReference type="ARBA" id="ARBA00022438"/>
    </source>
</evidence>
<evidence type="ECO:0000256" key="3">
    <source>
        <dbReference type="ARBA" id="ARBA00011738"/>
    </source>
</evidence>
<dbReference type="FunCoup" id="A0A672SZ36">
    <property type="interactions" value="188"/>
</dbReference>
<name>A0A672SZ36_SINGR</name>
<evidence type="ECO:0000259" key="23">
    <source>
        <dbReference type="Pfam" id="PF11838"/>
    </source>
</evidence>
<keyword evidence="15" id="KW-1015">Disulfide bond</keyword>
<feature type="binding site" evidence="18">
    <location>
        <position position="380"/>
    </location>
    <ligand>
        <name>Zn(2+)</name>
        <dbReference type="ChEBI" id="CHEBI:29105"/>
        <note>catalytic</note>
    </ligand>
</feature>
<dbReference type="InterPro" id="IPR027268">
    <property type="entry name" value="Peptidase_M4/M1_CTD_sf"/>
</dbReference>
<reference evidence="25" key="2">
    <citation type="submission" date="2025-09" db="UniProtKB">
        <authorList>
            <consortium name="Ensembl"/>
        </authorList>
    </citation>
    <scope>IDENTIFICATION</scope>
</reference>
<evidence type="ECO:0000256" key="19">
    <source>
        <dbReference type="PIRSR" id="PIRSR634016-4"/>
    </source>
</evidence>
<gene>
    <name evidence="25" type="primary">anpepa</name>
</gene>
<evidence type="ECO:0000256" key="12">
    <source>
        <dbReference type="ARBA" id="ARBA00022989"/>
    </source>
</evidence>
<evidence type="ECO:0000256" key="2">
    <source>
        <dbReference type="ARBA" id="ARBA00010136"/>
    </source>
</evidence>
<sequence>MGKGYYISKHLATAAMVLAAIALVTIIALSVVYNREKSKNAAKFTNATTSPVPPTPKTSNEPWDKYRLPDTLSPEYYNVTLWPRLVKNVNGMYIFTGISGVMFTCVKKTDLILIHSNKLNLTLFKGHHAKLTGQSGVTAPAIKTTWFQMEKQYLVIQLEGKLKPGKSYWLYTEFTGELADDLEGFYRSEYMEDGEKKIIAITQMQATYARKAFPCFDEPGMKAVFHITLIHDLETTALSNSQEIKNVIIDETAVTRTIFGPTKKMSTYLVAFVVSDFKYIIYENYLFGLSKVRIWARKKAIEDGQGDYALKITQPILEFFEKYYNTSYPLSKSDQIALPDFNSGAMENWGLVTYRETALLYDPRTSANGNKQRIVTVVSHELAHMWFGNLVTLKWWNDLWLNEGFASYVEYLGADYAEPNWNMKDQTILYDLQRAFAVDSLTSSHPLSQKKEEVNTPSEISEMFDTISYSKGAAVLKMLSEFLTEPVFAKGLGSNVLKKKKSSPNMRCSKHCKTLRNCSFSLLNQAVDQTPGVKLPYSVHEIMNRWILQMGFPVITIDTRTGNVSQKHFLLEPDAVVDRKSEYNYEWFVPIKWMKKHQVQDQLWLLQKSALHKPMKVSKNEWVLANLHVSGYFRVNYDLGNWERLLSQLESDHQVIPVVNRAQILDDAFNLARASIINITLALRTTKYLLHEREYIPWEAALRNLNYFFQLFDRSEVYGAMQAYLKKQVKPLFEYFGIISSNWTTVASGHTDQFTQIIALSLACSTGVEGCRELTRSWFKKWMQNPHNNTIHPNLRSTVYCDAIAAGGTEEWNFGWQMFQKATVAAEAVKLRSTLACTKVPWLLNRYLEYTMNPEKIRKQDATSTIGYIASNIIGQPLAWDFVRANWDYFFKLYGTGSFTFSRLISDVTYRFCTPFELSQLKRFQKDNAETGFGSGTQALQQAIEKTAAKIKWLAENKEPVLQWFLSESA</sequence>
<keyword evidence="10 18" id="KW-0862">Zinc</keyword>
<feature type="domain" description="Peptidase M1 membrane alanine aminopeptidase" evidence="22">
    <location>
        <begin position="308"/>
        <end position="517"/>
    </location>
</feature>
<evidence type="ECO:0000313" key="25">
    <source>
        <dbReference type="Ensembl" id="ENSSGRP00000107621.1"/>
    </source>
</evidence>
<evidence type="ECO:0000256" key="14">
    <source>
        <dbReference type="ARBA" id="ARBA00023136"/>
    </source>
</evidence>
<feature type="transmembrane region" description="Helical" evidence="20">
    <location>
        <begin position="12"/>
        <end position="33"/>
    </location>
</feature>
<dbReference type="Gene3D" id="2.60.40.1730">
    <property type="entry name" value="tricorn interacting facor f3 domain"/>
    <property type="match status" value="1"/>
</dbReference>
<protein>
    <recommendedName>
        <fullName evidence="20">Aminopeptidase</fullName>
        <ecNumber evidence="20">3.4.11.-</ecNumber>
    </recommendedName>
</protein>
<evidence type="ECO:0000256" key="20">
    <source>
        <dbReference type="RuleBase" id="RU364040"/>
    </source>
</evidence>
<dbReference type="InterPro" id="IPR034016">
    <property type="entry name" value="M1_APN-typ"/>
</dbReference>
<dbReference type="AlphaFoldDB" id="A0A672SZ36"/>
<dbReference type="InterPro" id="IPR014782">
    <property type="entry name" value="Peptidase_M1_dom"/>
</dbReference>
<dbReference type="Pfam" id="PF11838">
    <property type="entry name" value="ERAP1_C"/>
    <property type="match status" value="1"/>
</dbReference>
<comment type="cofactor">
    <cofactor evidence="18 20">
        <name>Zn(2+)</name>
        <dbReference type="ChEBI" id="CHEBI:29105"/>
    </cofactor>
    <text evidence="18 20">Binds 1 zinc ion per subunit.</text>
</comment>
<feature type="binding site" evidence="18">
    <location>
        <position position="403"/>
    </location>
    <ligand>
        <name>Zn(2+)</name>
        <dbReference type="ChEBI" id="CHEBI:29105"/>
        <note>catalytic</note>
    </ligand>
</feature>
<dbReference type="GO" id="GO:0070006">
    <property type="term" value="F:metalloaminopeptidase activity"/>
    <property type="evidence" value="ECO:0007669"/>
    <property type="project" value="TreeGrafter"/>
</dbReference>
<feature type="domain" description="Aminopeptidase N-like N-terminal" evidence="24">
    <location>
        <begin position="74"/>
        <end position="269"/>
    </location>
</feature>
<dbReference type="PANTHER" id="PTHR11533:SF300">
    <property type="entry name" value="AMINOPEPTIDASE"/>
    <property type="match status" value="1"/>
</dbReference>
<dbReference type="GO" id="GO:0005615">
    <property type="term" value="C:extracellular space"/>
    <property type="evidence" value="ECO:0007669"/>
    <property type="project" value="TreeGrafter"/>
</dbReference>
<feature type="binding site" evidence="18">
    <location>
        <position position="384"/>
    </location>
    <ligand>
        <name>Zn(2+)</name>
        <dbReference type="ChEBI" id="CHEBI:29105"/>
        <note>catalytic</note>
    </ligand>
</feature>
<evidence type="ECO:0000256" key="10">
    <source>
        <dbReference type="ARBA" id="ARBA00022833"/>
    </source>
</evidence>
<evidence type="ECO:0000256" key="9">
    <source>
        <dbReference type="ARBA" id="ARBA00022801"/>
    </source>
</evidence>
<keyword evidence="4 20" id="KW-0031">Aminopeptidase</keyword>
<dbReference type="InterPro" id="IPR045357">
    <property type="entry name" value="Aminopeptidase_N-like_N"/>
</dbReference>
<comment type="subunit">
    <text evidence="3">Homodimer.</text>
</comment>
<dbReference type="FunFam" id="1.10.390.10:FF:000016">
    <property type="entry name" value="Glutamyl aminopeptidase"/>
    <property type="match status" value="1"/>
</dbReference>
<dbReference type="GO" id="GO:0005737">
    <property type="term" value="C:cytoplasm"/>
    <property type="evidence" value="ECO:0007669"/>
    <property type="project" value="TreeGrafter"/>
</dbReference>
<dbReference type="GO" id="GO:0005886">
    <property type="term" value="C:plasma membrane"/>
    <property type="evidence" value="ECO:0007669"/>
    <property type="project" value="UniProtKB-SubCell"/>
</dbReference>
<keyword evidence="14 20" id="KW-0472">Membrane</keyword>
<feature type="active site" description="Proton acceptor" evidence="17">
    <location>
        <position position="381"/>
    </location>
</feature>
<dbReference type="GO" id="GO:0043171">
    <property type="term" value="P:peptide catabolic process"/>
    <property type="evidence" value="ECO:0007669"/>
    <property type="project" value="TreeGrafter"/>
</dbReference>
<dbReference type="PANTHER" id="PTHR11533">
    <property type="entry name" value="PROTEASE M1 ZINC METALLOPROTEASE"/>
    <property type="match status" value="1"/>
</dbReference>
<keyword evidence="6 20" id="KW-0645">Protease</keyword>